<dbReference type="SUPFAM" id="SSF51905">
    <property type="entry name" value="FAD/NAD(P)-binding domain"/>
    <property type="match status" value="2"/>
</dbReference>
<dbReference type="Pfam" id="PF21706">
    <property type="entry name" value="FCSD_central"/>
    <property type="match status" value="1"/>
</dbReference>
<protein>
    <submittedName>
        <fullName evidence="3">NAD(P)/FAD-dependent oxidoreductase</fullName>
    </submittedName>
</protein>
<keyword evidence="4" id="KW-1185">Reference proteome</keyword>
<dbReference type="InterPro" id="IPR036188">
    <property type="entry name" value="FAD/NAD-bd_sf"/>
</dbReference>
<dbReference type="Pfam" id="PF07992">
    <property type="entry name" value="Pyr_redox_2"/>
    <property type="match status" value="1"/>
</dbReference>
<proteinExistence type="predicted"/>
<reference evidence="3 4" key="1">
    <citation type="submission" date="2022-06" db="EMBL/GenBank/DDBJ databases">
        <title>Thiomicrohabdus sp. nov, an obligately chemolithoautotrophic, sulfur-oxidizing bacterium isolated from beach of Guanyin Mountain. Amoy.</title>
        <authorList>
            <person name="Zhu H."/>
        </authorList>
    </citation>
    <scope>NUCLEOTIDE SEQUENCE [LARGE SCALE GENOMIC DNA]</scope>
    <source>
        <strain evidence="3 4">XGS-01</strain>
    </source>
</reference>
<dbReference type="EMBL" id="CP102381">
    <property type="protein sequence ID" value="WEJ62392.1"/>
    <property type="molecule type" value="Genomic_DNA"/>
</dbReference>
<dbReference type="PANTHER" id="PTHR43755">
    <property type="match status" value="1"/>
</dbReference>
<dbReference type="Proteomes" id="UP001222275">
    <property type="component" value="Chromosome"/>
</dbReference>
<evidence type="ECO:0000259" key="2">
    <source>
        <dbReference type="Pfam" id="PF21706"/>
    </source>
</evidence>
<feature type="domain" description="FAD/NAD(P)-binding" evidence="1">
    <location>
        <begin position="45"/>
        <end position="151"/>
    </location>
</feature>
<dbReference type="PANTHER" id="PTHR43755:SF1">
    <property type="entry name" value="FAD-DEPENDENT PYRIDINE NUCLEOTIDE-DISULPHIDE OXIDOREDUCTASE"/>
    <property type="match status" value="1"/>
</dbReference>
<feature type="domain" description="Sulfide dehydrogenase [flavocytochrome c] flavoprotein chain central" evidence="2">
    <location>
        <begin position="175"/>
        <end position="293"/>
    </location>
</feature>
<dbReference type="Gene3D" id="3.50.50.60">
    <property type="entry name" value="FAD/NAD(P)-binding domain"/>
    <property type="match status" value="2"/>
</dbReference>
<accession>A0ABY8CC73</accession>
<dbReference type="InterPro" id="IPR023753">
    <property type="entry name" value="FAD/NAD-binding_dom"/>
</dbReference>
<sequence length="438" mass="46464">MGKSTVGLEVRQALWSRRQLLKIGAGLMVGLSGLNSFNAFAAAPHVVVVGGGFGGATAAKYLKLWGKGTVNVTLIEPNASYSSPILSGMVVTNQLEVDRLDFGYNRLVDIHGVNILQDKVTAVDSGAKTVTLADGSSTLSYDRLILAPGIDFIDVPGWEPDKLPHAWSGRDQLVTLKDQLANFPVGGTFVIKIPKLPYRCPPGPYERASTVADYLRVNNKEANVIVLDAQADISIEADMFHAFYSEFGVEYRPNIEVTSVDSGDEEGNGRSITFSQAGGVAETVEADVINLIPDHKAGSIIFDAGLNVDNWAPINPLTYESTIVGKENIHILGDSQATAQVKGGQAANAQAKVCADAILRIMAGDSPYDTPITTVGCSAPVTQTKVNWAGKAWRYDPAADGGNGAMVVSAGNAATEPSELHLDAMLKWANNLFADTFG</sequence>
<organism evidence="3 4">
    <name type="scientific">Thiomicrorhabdus lithotrophica</name>
    <dbReference type="NCBI Taxonomy" id="2949997"/>
    <lineage>
        <taxon>Bacteria</taxon>
        <taxon>Pseudomonadati</taxon>
        <taxon>Pseudomonadota</taxon>
        <taxon>Gammaproteobacteria</taxon>
        <taxon>Thiotrichales</taxon>
        <taxon>Piscirickettsiaceae</taxon>
        <taxon>Thiomicrorhabdus</taxon>
    </lineage>
</organism>
<dbReference type="InterPro" id="IPR052541">
    <property type="entry name" value="SQRD"/>
</dbReference>
<name>A0ABY8CC73_9GAMM</name>
<evidence type="ECO:0000313" key="4">
    <source>
        <dbReference type="Proteomes" id="UP001222275"/>
    </source>
</evidence>
<dbReference type="RefSeq" id="WP_275594649.1">
    <property type="nucleotide sequence ID" value="NZ_CP102381.1"/>
</dbReference>
<dbReference type="InterPro" id="IPR049386">
    <property type="entry name" value="FCSD_central"/>
</dbReference>
<evidence type="ECO:0000313" key="3">
    <source>
        <dbReference type="EMBL" id="WEJ62392.1"/>
    </source>
</evidence>
<gene>
    <name evidence="3" type="ORF">NR989_10275</name>
</gene>
<evidence type="ECO:0000259" key="1">
    <source>
        <dbReference type="Pfam" id="PF07992"/>
    </source>
</evidence>